<reference evidence="1" key="1">
    <citation type="submission" date="2020-11" db="EMBL/GenBank/DDBJ databases">
        <authorList>
            <person name="Koelle M."/>
            <person name="Horta M.A.C."/>
            <person name="Nowrousian M."/>
            <person name="Ohm R.A."/>
            <person name="Benz P."/>
            <person name="Pilgard A."/>
        </authorList>
    </citation>
    <scope>NUCLEOTIDE SEQUENCE</scope>
    <source>
        <strain evidence="1">FPRL280</strain>
    </source>
</reference>
<proteinExistence type="predicted"/>
<evidence type="ECO:0000313" key="2">
    <source>
        <dbReference type="Proteomes" id="UP000639403"/>
    </source>
</evidence>
<dbReference type="EMBL" id="JADOXO010000366">
    <property type="protein sequence ID" value="KAF9805695.1"/>
    <property type="molecule type" value="Genomic_DNA"/>
</dbReference>
<accession>A0A8H7TYX7</accession>
<dbReference type="Proteomes" id="UP000639403">
    <property type="component" value="Unassembled WGS sequence"/>
</dbReference>
<protein>
    <submittedName>
        <fullName evidence="1">Uncharacterized protein</fullName>
    </submittedName>
</protein>
<organism evidence="1 2">
    <name type="scientific">Rhodonia placenta</name>
    <dbReference type="NCBI Taxonomy" id="104341"/>
    <lineage>
        <taxon>Eukaryota</taxon>
        <taxon>Fungi</taxon>
        <taxon>Dikarya</taxon>
        <taxon>Basidiomycota</taxon>
        <taxon>Agaricomycotina</taxon>
        <taxon>Agaricomycetes</taxon>
        <taxon>Polyporales</taxon>
        <taxon>Adustoporiaceae</taxon>
        <taxon>Rhodonia</taxon>
    </lineage>
</organism>
<comment type="caution">
    <text evidence="1">The sequence shown here is derived from an EMBL/GenBank/DDBJ whole genome shotgun (WGS) entry which is preliminary data.</text>
</comment>
<evidence type="ECO:0000313" key="1">
    <source>
        <dbReference type="EMBL" id="KAF9805695.1"/>
    </source>
</evidence>
<name>A0A8H7TYX7_9APHY</name>
<reference evidence="1" key="2">
    <citation type="journal article" name="Front. Microbiol.">
        <title>Degradative Capacity of Two Strains of Rhodonia placenta: From Phenotype to Genotype.</title>
        <authorList>
            <person name="Kolle M."/>
            <person name="Horta M.A.C."/>
            <person name="Nowrousian M."/>
            <person name="Ohm R.A."/>
            <person name="Benz J.P."/>
            <person name="Pilgard A."/>
        </authorList>
    </citation>
    <scope>NUCLEOTIDE SEQUENCE</scope>
    <source>
        <strain evidence="1">FPRL280</strain>
    </source>
</reference>
<sequence>MEPQIKKHSSRKELSYLTR</sequence>
<gene>
    <name evidence="1" type="ORF">IEO21_08945</name>
</gene>
<dbReference type="AlphaFoldDB" id="A0A8H7TYX7"/>